<evidence type="ECO:0000256" key="5">
    <source>
        <dbReference type="ARBA" id="ARBA00022741"/>
    </source>
</evidence>
<evidence type="ECO:0000256" key="2">
    <source>
        <dbReference type="ARBA" id="ARBA00022490"/>
    </source>
</evidence>
<dbReference type="HAMAP" id="MF_01161">
    <property type="entry name" value="tRNA_Ile_lys_synt"/>
    <property type="match status" value="1"/>
</dbReference>
<keyword evidence="3 8" id="KW-0436">Ligase</keyword>
<dbReference type="EMBL" id="JAPJDZ010000015">
    <property type="protein sequence ID" value="MDP5135927.1"/>
    <property type="molecule type" value="Genomic_DNA"/>
</dbReference>
<organism evidence="10 11">
    <name type="scientific">Rheinheimera baltica</name>
    <dbReference type="NCBI Taxonomy" id="67576"/>
    <lineage>
        <taxon>Bacteria</taxon>
        <taxon>Pseudomonadati</taxon>
        <taxon>Pseudomonadota</taxon>
        <taxon>Gammaproteobacteria</taxon>
        <taxon>Chromatiales</taxon>
        <taxon>Chromatiaceae</taxon>
        <taxon>Rheinheimera</taxon>
    </lineage>
</organism>
<accession>A0ABT9HXS8</accession>
<dbReference type="NCBIfam" id="TIGR02433">
    <property type="entry name" value="lysidine_TilS_C"/>
    <property type="match status" value="1"/>
</dbReference>
<dbReference type="PANTHER" id="PTHR43033:SF1">
    <property type="entry name" value="TRNA(ILE)-LYSIDINE SYNTHASE-RELATED"/>
    <property type="match status" value="1"/>
</dbReference>
<comment type="function">
    <text evidence="8">Ligates lysine onto the cytidine present at position 34 of the AUA codon-specific tRNA(Ile) that contains the anticodon CAU, in an ATP-dependent manner. Cytidine is converted to lysidine, thus changing the amino acid specificity of the tRNA from methionine to isoleucine.</text>
</comment>
<dbReference type="InterPro" id="IPR011063">
    <property type="entry name" value="TilS/TtcA_N"/>
</dbReference>
<feature type="domain" description="Lysidine-tRNA(Ile) synthetase C-terminal" evidence="9">
    <location>
        <begin position="360"/>
        <end position="429"/>
    </location>
</feature>
<dbReference type="Pfam" id="PF11734">
    <property type="entry name" value="TilS_C"/>
    <property type="match status" value="1"/>
</dbReference>
<keyword evidence="6 8" id="KW-0067">ATP-binding</keyword>
<dbReference type="InterPro" id="IPR012796">
    <property type="entry name" value="Lysidine-tRNA-synth_C"/>
</dbReference>
<feature type="binding site" evidence="8">
    <location>
        <begin position="26"/>
        <end position="31"/>
    </location>
    <ligand>
        <name>ATP</name>
        <dbReference type="ChEBI" id="CHEBI:30616"/>
    </ligand>
</feature>
<evidence type="ECO:0000256" key="8">
    <source>
        <dbReference type="HAMAP-Rule" id="MF_01161"/>
    </source>
</evidence>
<dbReference type="Proteomes" id="UP001231109">
    <property type="component" value="Unassembled WGS sequence"/>
</dbReference>
<evidence type="ECO:0000313" key="11">
    <source>
        <dbReference type="Proteomes" id="UP001231109"/>
    </source>
</evidence>
<comment type="similarity">
    <text evidence="8">Belongs to the tRNA(Ile)-lysidine synthase family.</text>
</comment>
<dbReference type="Pfam" id="PF09179">
    <property type="entry name" value="TilS"/>
    <property type="match status" value="1"/>
</dbReference>
<dbReference type="Gene3D" id="1.20.59.20">
    <property type="match status" value="1"/>
</dbReference>
<keyword evidence="11" id="KW-1185">Reference proteome</keyword>
<dbReference type="EC" id="6.3.4.19" evidence="8"/>
<dbReference type="GO" id="GO:0032267">
    <property type="term" value="F:tRNA(Ile)-lysidine synthase activity"/>
    <property type="evidence" value="ECO:0007669"/>
    <property type="project" value="UniProtKB-EC"/>
</dbReference>
<comment type="subcellular location">
    <subcellularLocation>
        <location evidence="1 8">Cytoplasm</location>
    </subcellularLocation>
</comment>
<evidence type="ECO:0000256" key="3">
    <source>
        <dbReference type="ARBA" id="ARBA00022598"/>
    </source>
</evidence>
<comment type="caution">
    <text evidence="10">The sequence shown here is derived from an EMBL/GenBank/DDBJ whole genome shotgun (WGS) entry which is preliminary data.</text>
</comment>
<dbReference type="CDD" id="cd01992">
    <property type="entry name" value="TilS_N"/>
    <property type="match status" value="1"/>
</dbReference>
<name>A0ABT9HXS8_9GAMM</name>
<keyword evidence="4 8" id="KW-0819">tRNA processing</keyword>
<dbReference type="InterPro" id="IPR012795">
    <property type="entry name" value="tRNA_Ile_lys_synt_N"/>
</dbReference>
<evidence type="ECO:0000256" key="7">
    <source>
        <dbReference type="ARBA" id="ARBA00048539"/>
    </source>
</evidence>
<dbReference type="InterPro" id="IPR012094">
    <property type="entry name" value="tRNA_Ile_lys_synt"/>
</dbReference>
<sequence>MPELSSAYLIETLELQNHSHIVLALSGGLDSMVLLDLLCNAQQMQPFTLEAVYIHHGISDNASAWGELCAAQCAMRKVRFSMRHLQLSGRDNLEQRAREGRYQALNEFVHTEKHTLVTAHHGDDQLESLFLALKRGAGAAGLSGIASSRPFAQGKLMRPLLAFSRSELEHYALQQQVSYVEDESNQDTRFERNFIRQHITPVIRQRWPHFSRTAARSMLHLTQLQQLAEHYTERAFEQCVSDNHLVLSALAKELPLQQDLVIRHWLAHAGLNPSLEWLDTLKCQVIGARPDATPTLQLAEYQVRRFDGKLYLLTHKDTLVPSQEIHWRGQNTVLLPEHCGSLQFLTQQASSALPIAASSGQIIFGQLSLRFKPAGALMSKPLKQWFKLWQVPPWQRLRTPLLLVDGELVAVAGYASCITAEQATQWISWQS</sequence>
<dbReference type="Pfam" id="PF01171">
    <property type="entry name" value="ATP_bind_3"/>
    <property type="match status" value="1"/>
</dbReference>
<dbReference type="SUPFAM" id="SSF82829">
    <property type="entry name" value="MesJ substrate recognition domain-like"/>
    <property type="match status" value="1"/>
</dbReference>
<evidence type="ECO:0000256" key="1">
    <source>
        <dbReference type="ARBA" id="ARBA00004496"/>
    </source>
</evidence>
<evidence type="ECO:0000259" key="9">
    <source>
        <dbReference type="SMART" id="SM00977"/>
    </source>
</evidence>
<keyword evidence="2 8" id="KW-0963">Cytoplasm</keyword>
<gene>
    <name evidence="8 10" type="primary">tilS</name>
    <name evidence="10" type="ORF">ORJ04_08200</name>
</gene>
<dbReference type="PANTHER" id="PTHR43033">
    <property type="entry name" value="TRNA(ILE)-LYSIDINE SYNTHASE-RELATED"/>
    <property type="match status" value="1"/>
</dbReference>
<dbReference type="SMART" id="SM00977">
    <property type="entry name" value="TilS_C"/>
    <property type="match status" value="1"/>
</dbReference>
<comment type="catalytic activity">
    <reaction evidence="7 8">
        <text>cytidine(34) in tRNA(Ile2) + L-lysine + ATP = lysidine(34) in tRNA(Ile2) + AMP + diphosphate + H(+)</text>
        <dbReference type="Rhea" id="RHEA:43744"/>
        <dbReference type="Rhea" id="RHEA-COMP:10625"/>
        <dbReference type="Rhea" id="RHEA-COMP:10670"/>
        <dbReference type="ChEBI" id="CHEBI:15378"/>
        <dbReference type="ChEBI" id="CHEBI:30616"/>
        <dbReference type="ChEBI" id="CHEBI:32551"/>
        <dbReference type="ChEBI" id="CHEBI:33019"/>
        <dbReference type="ChEBI" id="CHEBI:82748"/>
        <dbReference type="ChEBI" id="CHEBI:83665"/>
        <dbReference type="ChEBI" id="CHEBI:456215"/>
        <dbReference type="EC" id="6.3.4.19"/>
    </reaction>
</comment>
<dbReference type="SUPFAM" id="SSF56037">
    <property type="entry name" value="PheT/TilS domain"/>
    <property type="match status" value="1"/>
</dbReference>
<proteinExistence type="inferred from homology"/>
<keyword evidence="5 8" id="KW-0547">Nucleotide-binding</keyword>
<evidence type="ECO:0000256" key="6">
    <source>
        <dbReference type="ARBA" id="ARBA00022840"/>
    </source>
</evidence>
<evidence type="ECO:0000256" key="4">
    <source>
        <dbReference type="ARBA" id="ARBA00022694"/>
    </source>
</evidence>
<dbReference type="NCBIfam" id="TIGR02432">
    <property type="entry name" value="lysidine_TilS_N"/>
    <property type="match status" value="1"/>
</dbReference>
<dbReference type="RefSeq" id="WP_305975108.1">
    <property type="nucleotide sequence ID" value="NZ_JAPJDZ010000015.1"/>
</dbReference>
<comment type="domain">
    <text evidence="8">The N-terminal region contains the highly conserved SGGXDS motif, predicted to be a P-loop motif involved in ATP binding.</text>
</comment>
<dbReference type="Gene3D" id="3.40.50.620">
    <property type="entry name" value="HUPs"/>
    <property type="match status" value="1"/>
</dbReference>
<dbReference type="SUPFAM" id="SSF52402">
    <property type="entry name" value="Adenine nucleotide alpha hydrolases-like"/>
    <property type="match status" value="1"/>
</dbReference>
<dbReference type="InterPro" id="IPR015262">
    <property type="entry name" value="tRNA_Ile_lys_synt_subst-bd"/>
</dbReference>
<reference evidence="10 11" key="1">
    <citation type="submission" date="2022-11" db="EMBL/GenBank/DDBJ databases">
        <title>Viruses from the air-sea interface of a natural surface slick.</title>
        <authorList>
            <person name="Rahlff J."/>
            <person name="Holmfeldt K."/>
        </authorList>
    </citation>
    <scope>NUCLEOTIDE SEQUENCE [LARGE SCALE GENOMIC DNA]</scope>
    <source>
        <strain evidence="10 11">SMS4</strain>
    </source>
</reference>
<protein>
    <recommendedName>
        <fullName evidence="8">tRNA(Ile)-lysidine synthase</fullName>
        <ecNumber evidence="8">6.3.4.19</ecNumber>
    </recommendedName>
    <alternativeName>
        <fullName evidence="8">tRNA(Ile)-2-lysyl-cytidine synthase</fullName>
    </alternativeName>
    <alternativeName>
        <fullName evidence="8">tRNA(Ile)-lysidine synthetase</fullName>
    </alternativeName>
</protein>
<evidence type="ECO:0000313" key="10">
    <source>
        <dbReference type="EMBL" id="MDP5135927.1"/>
    </source>
</evidence>
<dbReference type="InterPro" id="IPR014729">
    <property type="entry name" value="Rossmann-like_a/b/a_fold"/>
</dbReference>